<dbReference type="AlphaFoldDB" id="A0A126ZWD4"/>
<dbReference type="PANTHER" id="PTHR32196:SF71">
    <property type="entry name" value="AUTOINDUCER 2 IMPORT SYSTEM PERMEASE PROTEIN LSRD"/>
    <property type="match status" value="1"/>
</dbReference>
<protein>
    <recommendedName>
        <fullName evidence="8">Autoinducer 2 import system permease protein LsrD</fullName>
    </recommendedName>
</protein>
<evidence type="ECO:0000256" key="10">
    <source>
        <dbReference type="SAM" id="Phobius"/>
    </source>
</evidence>
<keyword evidence="2" id="KW-0813">Transport</keyword>
<dbReference type="KEGG" id="satk:SA2016_0149"/>
<evidence type="ECO:0000256" key="9">
    <source>
        <dbReference type="SAM" id="MobiDB-lite"/>
    </source>
</evidence>
<dbReference type="Pfam" id="PF02653">
    <property type="entry name" value="BPD_transp_2"/>
    <property type="match status" value="1"/>
</dbReference>
<keyword evidence="7 10" id="KW-0472">Membrane</keyword>
<keyword evidence="6 10" id="KW-1133">Transmembrane helix</keyword>
<evidence type="ECO:0000256" key="5">
    <source>
        <dbReference type="ARBA" id="ARBA00022692"/>
    </source>
</evidence>
<dbReference type="RefSeq" id="WP_066494311.1">
    <property type="nucleotide sequence ID" value="NZ_BJMO01000034.1"/>
</dbReference>
<dbReference type="Proteomes" id="UP000070134">
    <property type="component" value="Chromosome"/>
</dbReference>
<feature type="transmembrane region" description="Helical" evidence="10">
    <location>
        <begin position="290"/>
        <end position="308"/>
    </location>
</feature>
<dbReference type="STRING" id="37927.SA2016_0149"/>
<feature type="transmembrane region" description="Helical" evidence="10">
    <location>
        <begin position="88"/>
        <end position="105"/>
    </location>
</feature>
<feature type="transmembrane region" description="Helical" evidence="10">
    <location>
        <begin position="264"/>
        <end position="283"/>
    </location>
</feature>
<keyword evidence="12" id="KW-1185">Reference proteome</keyword>
<comment type="subcellular location">
    <subcellularLocation>
        <location evidence="1">Cell membrane</location>
        <topology evidence="1">Multi-pass membrane protein</topology>
    </subcellularLocation>
</comment>
<feature type="transmembrane region" description="Helical" evidence="10">
    <location>
        <begin position="29"/>
        <end position="51"/>
    </location>
</feature>
<reference evidence="11 12" key="1">
    <citation type="submission" date="2016-02" db="EMBL/GenBank/DDBJ databases">
        <title>Complete genome of Sinomonas atrocyanea KCTC 3377.</title>
        <authorList>
            <person name="Kim K.M."/>
        </authorList>
    </citation>
    <scope>NUCLEOTIDE SEQUENCE [LARGE SCALE GENOMIC DNA]</scope>
    <source>
        <strain evidence="11 12">KCTC 3377</strain>
    </source>
</reference>
<dbReference type="GO" id="GO:0005886">
    <property type="term" value="C:plasma membrane"/>
    <property type="evidence" value="ECO:0007669"/>
    <property type="project" value="UniProtKB-SubCell"/>
</dbReference>
<gene>
    <name evidence="11" type="ORF">SA2016_0149</name>
</gene>
<sequence>MTHNAVLRPEPLSAPSSGKQKRVTLRPAGLWQTVGPVAVFIALFALVAVLTPTFVTGGGLGILTVQAAPILLVALGQAMVLNVGSIDLSNAATVVLSAMILAQALEPLGPAAPLLTLVVVTLIGAVNGFLIAFGQIPSFALTLGTLGIVQAASLEVSHATTVYATANTDLLAPLFGTALVGLPLAFWVGVVCAVVLWAVLRFTRSGQGMTAVGLNESGALFSGLRTRWLKVAAFALSGLLSGLAGVLVIAQAGAASSFGLGSDLLLPGITAAIVGGTAITGGVTNPINIVFGALTVGLVPIGATSVGISPQAQSLVYGLVIIVAVALTMGRKRQGVVK</sequence>
<evidence type="ECO:0000256" key="6">
    <source>
        <dbReference type="ARBA" id="ARBA00022989"/>
    </source>
</evidence>
<feature type="transmembrane region" description="Helical" evidence="10">
    <location>
        <begin position="140"/>
        <end position="164"/>
    </location>
</feature>
<dbReference type="EMBL" id="CP014518">
    <property type="protein sequence ID" value="AMM30851.1"/>
    <property type="molecule type" value="Genomic_DNA"/>
</dbReference>
<feature type="region of interest" description="Disordered" evidence="9">
    <location>
        <begin position="1"/>
        <end position="20"/>
    </location>
</feature>
<evidence type="ECO:0000256" key="4">
    <source>
        <dbReference type="ARBA" id="ARBA00022519"/>
    </source>
</evidence>
<evidence type="ECO:0000256" key="7">
    <source>
        <dbReference type="ARBA" id="ARBA00023136"/>
    </source>
</evidence>
<keyword evidence="5 10" id="KW-0812">Transmembrane</keyword>
<dbReference type="OrthoDB" id="9808136at2"/>
<dbReference type="GO" id="GO:0022857">
    <property type="term" value="F:transmembrane transporter activity"/>
    <property type="evidence" value="ECO:0007669"/>
    <property type="project" value="InterPro"/>
</dbReference>
<feature type="transmembrane region" description="Helical" evidence="10">
    <location>
        <begin position="170"/>
        <end position="200"/>
    </location>
</feature>
<evidence type="ECO:0000313" key="11">
    <source>
        <dbReference type="EMBL" id="AMM30851.1"/>
    </source>
</evidence>
<proteinExistence type="predicted"/>
<feature type="transmembrane region" description="Helical" evidence="10">
    <location>
        <begin position="111"/>
        <end position="133"/>
    </location>
</feature>
<feature type="transmembrane region" description="Helical" evidence="10">
    <location>
        <begin position="57"/>
        <end position="76"/>
    </location>
</feature>
<evidence type="ECO:0000256" key="2">
    <source>
        <dbReference type="ARBA" id="ARBA00022448"/>
    </source>
</evidence>
<name>A0A126ZWD4_9MICC</name>
<evidence type="ECO:0000313" key="12">
    <source>
        <dbReference type="Proteomes" id="UP000070134"/>
    </source>
</evidence>
<keyword evidence="3" id="KW-1003">Cell membrane</keyword>
<dbReference type="PANTHER" id="PTHR32196">
    <property type="entry name" value="ABC TRANSPORTER PERMEASE PROTEIN YPHD-RELATED-RELATED"/>
    <property type="match status" value="1"/>
</dbReference>
<keyword evidence="4" id="KW-0997">Cell inner membrane</keyword>
<organism evidence="11 12">
    <name type="scientific">Sinomonas atrocyanea</name>
    <dbReference type="NCBI Taxonomy" id="37927"/>
    <lineage>
        <taxon>Bacteria</taxon>
        <taxon>Bacillati</taxon>
        <taxon>Actinomycetota</taxon>
        <taxon>Actinomycetes</taxon>
        <taxon>Micrococcales</taxon>
        <taxon>Micrococcaceae</taxon>
        <taxon>Sinomonas</taxon>
    </lineage>
</organism>
<accession>A0A126ZWD4</accession>
<feature type="transmembrane region" description="Helical" evidence="10">
    <location>
        <begin position="314"/>
        <end position="330"/>
    </location>
</feature>
<evidence type="ECO:0000256" key="1">
    <source>
        <dbReference type="ARBA" id="ARBA00004651"/>
    </source>
</evidence>
<feature type="transmembrane region" description="Helical" evidence="10">
    <location>
        <begin position="231"/>
        <end position="252"/>
    </location>
</feature>
<evidence type="ECO:0000256" key="8">
    <source>
        <dbReference type="ARBA" id="ARBA00039381"/>
    </source>
</evidence>
<dbReference type="InterPro" id="IPR001851">
    <property type="entry name" value="ABC_transp_permease"/>
</dbReference>
<evidence type="ECO:0000256" key="3">
    <source>
        <dbReference type="ARBA" id="ARBA00022475"/>
    </source>
</evidence>
<dbReference type="CDD" id="cd06579">
    <property type="entry name" value="TM_PBP1_transp_AraH_like"/>
    <property type="match status" value="1"/>
</dbReference>